<evidence type="ECO:0000256" key="1">
    <source>
        <dbReference type="SAM" id="MobiDB-lite"/>
    </source>
</evidence>
<evidence type="ECO:0000313" key="2">
    <source>
        <dbReference type="EMBL" id="AKO52435.1"/>
    </source>
</evidence>
<keyword evidence="3" id="KW-1185">Reference proteome</keyword>
<dbReference type="KEGG" id="mpq:ABA45_08375"/>
<dbReference type="STRING" id="330734.ABA45_08375"/>
<dbReference type="PATRIC" id="fig|330734.3.peg.1759"/>
<feature type="region of interest" description="Disordered" evidence="1">
    <location>
        <begin position="45"/>
        <end position="78"/>
    </location>
</feature>
<name>A0A0H4I413_9GAMM</name>
<evidence type="ECO:0000313" key="3">
    <source>
        <dbReference type="Proteomes" id="UP000036406"/>
    </source>
</evidence>
<protein>
    <submittedName>
        <fullName evidence="2">Uncharacterized protein</fullName>
    </submittedName>
</protein>
<dbReference type="RefSeq" id="WP_048385294.1">
    <property type="nucleotide sequence ID" value="NZ_CP011494.1"/>
</dbReference>
<accession>A0A0H4I413</accession>
<reference evidence="2 3" key="1">
    <citation type="submission" date="2015-05" db="EMBL/GenBank/DDBJ databases">
        <title>Complete genome of Marinobacter psychrophilus strain 20041T isolated from sea-ice of the Canadian Basin.</title>
        <authorList>
            <person name="Song L."/>
            <person name="Ren L."/>
            <person name="Yu Y."/>
            <person name="Wang X."/>
        </authorList>
    </citation>
    <scope>NUCLEOTIDE SEQUENCE [LARGE SCALE GENOMIC DNA]</scope>
    <source>
        <strain evidence="2 3">20041</strain>
    </source>
</reference>
<proteinExistence type="predicted"/>
<feature type="compositionally biased region" description="Basic and acidic residues" evidence="1">
    <location>
        <begin position="65"/>
        <end position="78"/>
    </location>
</feature>
<sequence>MVTATHRKNLIPLLALLLALDGMTLSVVGGVSSHGVAELSALVSEGHDGQSHNHDDVDETSNSHPHHDASNHSHESADRLTTRILTGYSISLRLPISYAGDSPRTFRFRLDRPPKTSLVV</sequence>
<dbReference type="Proteomes" id="UP000036406">
    <property type="component" value="Chromosome"/>
</dbReference>
<gene>
    <name evidence="2" type="ORF">ABA45_08375</name>
</gene>
<dbReference type="EMBL" id="CP011494">
    <property type="protein sequence ID" value="AKO52435.1"/>
    <property type="molecule type" value="Genomic_DNA"/>
</dbReference>
<organism evidence="2 3">
    <name type="scientific">Marinobacter psychrophilus</name>
    <dbReference type="NCBI Taxonomy" id="330734"/>
    <lineage>
        <taxon>Bacteria</taxon>
        <taxon>Pseudomonadati</taxon>
        <taxon>Pseudomonadota</taxon>
        <taxon>Gammaproteobacteria</taxon>
        <taxon>Pseudomonadales</taxon>
        <taxon>Marinobacteraceae</taxon>
        <taxon>Marinobacter</taxon>
    </lineage>
</organism>
<feature type="compositionally biased region" description="Basic and acidic residues" evidence="1">
    <location>
        <begin position="45"/>
        <end position="55"/>
    </location>
</feature>
<dbReference type="AlphaFoldDB" id="A0A0H4I413"/>